<sequence length="731" mass="79629">MVEWWEAASQERTKSTKNAGPAAGGAQKAKDPRDPITPGGHPVSNSDRSSTAETTPIGTPRSFNTGTALPKKAAAEKEKENLFSWNQKNLGFGGNSYTDSTLLESDLEDSTFPLFHEPTVPYGMGSRATPIDIGASSQQPYNHRQSAMSTALHQSSGNEGRPSTAMSSMSGMSMGSGYGRVGGHRDSLTAAAQPISMQSASNQYKPRRESLAGSMVTGMSWGGNSVGSWIRDDIIMQGTSPFAYQSPSFHSSSYQPKLEADFMRDFSCCNLKLPTLHDLLEHYEENHHQQIEEMQRRQTDEGPPPDPKAALASNAAAAVKDPAQAQHQQALRQRHQAMNTPQRSNTPTQSQHTPRSHQQNYAPIPVPQPSMGQDEDATVGDMEMDDDFSNQMAQYQMQQQPNMMQGNQFGQPAPRAPPLDLSAVNGNNALLQHQGLRHSSPNTPTSAGRTNAYYQNNPTVSSVNTPTLSAHPPGVHPLQQQQQFYTPESSAPGTPGELDNNFVDTMGHMNMGYLSHPPGYNPNPWGYQANNEMLDLCIDEPAKRLFTSNGGFSNTTQQQMPQPSTTSATQLGDGQYGENSELAKTIREQQKLAGVPDPSADGIPKPFHCPVIGCEKAYKNQNGLKYHKSHGHNTQTLHANTNGTFSIVDPETLQPFPGTLGMEKHKPYQCQTCGKRYKNLNGLKYHKAHSTGCDPEIKGLPSAMNSKRNSLEARRDDADEGGSNDMCLGQH</sequence>
<feature type="domain" description="C2H2-type" evidence="7">
    <location>
        <begin position="668"/>
        <end position="695"/>
    </location>
</feature>
<dbReference type="GO" id="GO:0008270">
    <property type="term" value="F:zinc ion binding"/>
    <property type="evidence" value="ECO:0007669"/>
    <property type="project" value="UniProtKB-KW"/>
</dbReference>
<dbReference type="InterPro" id="IPR036236">
    <property type="entry name" value="Znf_C2H2_sf"/>
</dbReference>
<feature type="compositionally biased region" description="Polar residues" evidence="6">
    <location>
        <begin position="338"/>
        <end position="361"/>
    </location>
</feature>
<evidence type="ECO:0000256" key="3">
    <source>
        <dbReference type="ARBA" id="ARBA00022771"/>
    </source>
</evidence>
<keyword evidence="1" id="KW-0479">Metal-binding</keyword>
<feature type="compositionally biased region" description="Low complexity" evidence="6">
    <location>
        <begin position="309"/>
        <end position="331"/>
    </location>
</feature>
<dbReference type="GO" id="GO:0005634">
    <property type="term" value="C:nucleus"/>
    <property type="evidence" value="ECO:0007669"/>
    <property type="project" value="TreeGrafter"/>
</dbReference>
<feature type="region of interest" description="Disordered" evidence="6">
    <location>
        <begin position="694"/>
        <end position="731"/>
    </location>
</feature>
<feature type="compositionally biased region" description="Polar residues" evidence="6">
    <location>
        <begin position="144"/>
        <end position="158"/>
    </location>
</feature>
<feature type="region of interest" description="Disordered" evidence="6">
    <location>
        <begin position="144"/>
        <end position="168"/>
    </location>
</feature>
<protein>
    <submittedName>
        <fullName evidence="8">Transcriptional regulator of ribosomal biogenesis proteins</fullName>
    </submittedName>
</protein>
<feature type="compositionally biased region" description="Low complexity" evidence="6">
    <location>
        <begin position="17"/>
        <end position="27"/>
    </location>
</feature>
<dbReference type="Gene3D" id="3.30.160.60">
    <property type="entry name" value="Classic Zinc Finger"/>
    <property type="match status" value="1"/>
</dbReference>
<dbReference type="PROSITE" id="PS00028">
    <property type="entry name" value="ZINC_FINGER_C2H2_1"/>
    <property type="match status" value="1"/>
</dbReference>
<evidence type="ECO:0000259" key="7">
    <source>
        <dbReference type="PROSITE" id="PS50157"/>
    </source>
</evidence>
<evidence type="ECO:0000256" key="1">
    <source>
        <dbReference type="ARBA" id="ARBA00022723"/>
    </source>
</evidence>
<reference evidence="8" key="1">
    <citation type="journal article" date="2023" name="Genome Biol. Evol.">
        <title>First Whole Genome Sequence and Flow Cytometry Genome Size Data for the Lichen-Forming Fungus Ramalina farinacea (Ascomycota).</title>
        <authorList>
            <person name="Llewellyn T."/>
            <person name="Mian S."/>
            <person name="Hill R."/>
            <person name="Leitch I.J."/>
            <person name="Gaya E."/>
        </authorList>
    </citation>
    <scope>NUCLEOTIDE SEQUENCE</scope>
    <source>
        <strain evidence="8">LIQ254RAFAR</strain>
    </source>
</reference>
<name>A0AA43TZM5_9LECA</name>
<evidence type="ECO:0000256" key="2">
    <source>
        <dbReference type="ARBA" id="ARBA00022737"/>
    </source>
</evidence>
<keyword evidence="9" id="KW-1185">Reference proteome</keyword>
<dbReference type="PANTHER" id="PTHR23057">
    <property type="entry name" value="JUXTAPOSED WITH ANOTHER ZINC FINGER PROTEIN 1"/>
    <property type="match status" value="1"/>
</dbReference>
<evidence type="ECO:0000256" key="4">
    <source>
        <dbReference type="ARBA" id="ARBA00022833"/>
    </source>
</evidence>
<accession>A0AA43TZM5</accession>
<evidence type="ECO:0000313" key="9">
    <source>
        <dbReference type="Proteomes" id="UP001161017"/>
    </source>
</evidence>
<evidence type="ECO:0000256" key="5">
    <source>
        <dbReference type="PROSITE-ProRule" id="PRU00042"/>
    </source>
</evidence>
<evidence type="ECO:0000256" key="6">
    <source>
        <dbReference type="SAM" id="MobiDB-lite"/>
    </source>
</evidence>
<dbReference type="SUPFAM" id="SSF57667">
    <property type="entry name" value="beta-beta-alpha zinc fingers"/>
    <property type="match status" value="1"/>
</dbReference>
<feature type="compositionally biased region" description="Basic and acidic residues" evidence="6">
    <location>
        <begin position="288"/>
        <end position="300"/>
    </location>
</feature>
<dbReference type="PANTHER" id="PTHR23057:SF0">
    <property type="entry name" value="JUXTAPOSED WITH ANOTHER ZINC FINGER PROTEIN 1"/>
    <property type="match status" value="1"/>
</dbReference>
<keyword evidence="4" id="KW-0862">Zinc</keyword>
<comment type="caution">
    <text evidence="8">The sequence shown here is derived from an EMBL/GenBank/DDBJ whole genome shotgun (WGS) entry which is preliminary data.</text>
</comment>
<feature type="region of interest" description="Disordered" evidence="6">
    <location>
        <begin position="288"/>
        <end position="383"/>
    </location>
</feature>
<keyword evidence="3 5" id="KW-0863">Zinc-finger</keyword>
<evidence type="ECO:0000313" key="8">
    <source>
        <dbReference type="EMBL" id="MDI1490382.1"/>
    </source>
</evidence>
<feature type="compositionally biased region" description="Acidic residues" evidence="6">
    <location>
        <begin position="373"/>
        <end position="383"/>
    </location>
</feature>
<dbReference type="InterPro" id="IPR013087">
    <property type="entry name" value="Znf_C2H2_type"/>
</dbReference>
<keyword evidence="2" id="KW-0677">Repeat</keyword>
<feature type="compositionally biased region" description="Low complexity" evidence="6">
    <location>
        <begin position="555"/>
        <end position="570"/>
    </location>
</feature>
<feature type="region of interest" description="Disordered" evidence="6">
    <location>
        <begin position="1"/>
        <end position="72"/>
    </location>
</feature>
<dbReference type="EMBL" id="JAPUFD010000011">
    <property type="protein sequence ID" value="MDI1490382.1"/>
    <property type="molecule type" value="Genomic_DNA"/>
</dbReference>
<dbReference type="AlphaFoldDB" id="A0AA43TZM5"/>
<feature type="compositionally biased region" description="Polar residues" evidence="6">
    <location>
        <begin position="43"/>
        <end position="67"/>
    </location>
</feature>
<dbReference type="SMART" id="SM00355">
    <property type="entry name" value="ZnF_C2H2"/>
    <property type="match status" value="3"/>
</dbReference>
<proteinExistence type="predicted"/>
<feature type="region of interest" description="Disordered" evidence="6">
    <location>
        <begin position="548"/>
        <end position="578"/>
    </location>
</feature>
<dbReference type="Proteomes" id="UP001161017">
    <property type="component" value="Unassembled WGS sequence"/>
</dbReference>
<organism evidence="8 9">
    <name type="scientific">Ramalina farinacea</name>
    <dbReference type="NCBI Taxonomy" id="258253"/>
    <lineage>
        <taxon>Eukaryota</taxon>
        <taxon>Fungi</taxon>
        <taxon>Dikarya</taxon>
        <taxon>Ascomycota</taxon>
        <taxon>Pezizomycotina</taxon>
        <taxon>Lecanoromycetes</taxon>
        <taxon>OSLEUM clade</taxon>
        <taxon>Lecanoromycetidae</taxon>
        <taxon>Lecanorales</taxon>
        <taxon>Lecanorineae</taxon>
        <taxon>Ramalinaceae</taxon>
        <taxon>Ramalina</taxon>
    </lineage>
</organism>
<dbReference type="InterPro" id="IPR051580">
    <property type="entry name" value="ZnF-Chromatin_assoc"/>
</dbReference>
<gene>
    <name evidence="8" type="primary">SFP1</name>
    <name evidence="8" type="ORF">OHK93_001584</name>
</gene>
<dbReference type="PROSITE" id="PS50157">
    <property type="entry name" value="ZINC_FINGER_C2H2_2"/>
    <property type="match status" value="1"/>
</dbReference>